<organism evidence="3 4">
    <name type="scientific">Cephalotus follicularis</name>
    <name type="common">Albany pitcher plant</name>
    <dbReference type="NCBI Taxonomy" id="3775"/>
    <lineage>
        <taxon>Eukaryota</taxon>
        <taxon>Viridiplantae</taxon>
        <taxon>Streptophyta</taxon>
        <taxon>Embryophyta</taxon>
        <taxon>Tracheophyta</taxon>
        <taxon>Spermatophyta</taxon>
        <taxon>Magnoliopsida</taxon>
        <taxon>eudicotyledons</taxon>
        <taxon>Gunneridae</taxon>
        <taxon>Pentapetalae</taxon>
        <taxon>rosids</taxon>
        <taxon>fabids</taxon>
        <taxon>Oxalidales</taxon>
        <taxon>Cephalotaceae</taxon>
        <taxon>Cephalotus</taxon>
    </lineage>
</organism>
<dbReference type="Gene3D" id="1.10.287.110">
    <property type="entry name" value="DnaJ domain"/>
    <property type="match status" value="1"/>
</dbReference>
<feature type="transmembrane region" description="Helical" evidence="1">
    <location>
        <begin position="136"/>
        <end position="154"/>
    </location>
</feature>
<dbReference type="SUPFAM" id="SSF46565">
    <property type="entry name" value="Chaperone J-domain"/>
    <property type="match status" value="1"/>
</dbReference>
<reference evidence="4" key="1">
    <citation type="submission" date="2016-04" db="EMBL/GenBank/DDBJ databases">
        <title>Cephalotus genome sequencing.</title>
        <authorList>
            <person name="Fukushima K."/>
            <person name="Hasebe M."/>
            <person name="Fang X."/>
        </authorList>
    </citation>
    <scope>NUCLEOTIDE SEQUENCE [LARGE SCALE GENOMIC DNA]</scope>
    <source>
        <strain evidence="4">cv. St1</strain>
    </source>
</reference>
<dbReference type="GO" id="GO:0006122">
    <property type="term" value="P:mitochondrial electron transport, ubiquinol to cytochrome c"/>
    <property type="evidence" value="ECO:0007669"/>
    <property type="project" value="InterPro"/>
</dbReference>
<dbReference type="GO" id="GO:0051087">
    <property type="term" value="F:protein-folding chaperone binding"/>
    <property type="evidence" value="ECO:0007669"/>
    <property type="project" value="TreeGrafter"/>
</dbReference>
<dbReference type="FunCoup" id="A0A1Q3BS91">
    <property type="interactions" value="44"/>
</dbReference>
<dbReference type="SMART" id="SM00271">
    <property type="entry name" value="DnaJ"/>
    <property type="match status" value="1"/>
</dbReference>
<gene>
    <name evidence="3" type="ORF">CFOL_v3_14292</name>
</gene>
<feature type="domain" description="J" evidence="2">
    <location>
        <begin position="5"/>
        <end position="75"/>
    </location>
</feature>
<dbReference type="GO" id="GO:0044183">
    <property type="term" value="F:protein folding chaperone"/>
    <property type="evidence" value="ECO:0007669"/>
    <property type="project" value="TreeGrafter"/>
</dbReference>
<keyword evidence="1" id="KW-1133">Transmembrane helix</keyword>
<evidence type="ECO:0000259" key="2">
    <source>
        <dbReference type="PROSITE" id="PS50076"/>
    </source>
</evidence>
<dbReference type="PANTHER" id="PTHR43948">
    <property type="entry name" value="DNAJ HOMOLOG SUBFAMILY B"/>
    <property type="match status" value="1"/>
</dbReference>
<protein>
    <submittedName>
        <fullName evidence="3">DnaJ domain-containing protein/UCR_UQCRX_QCR9 domain-containing protein</fullName>
    </submittedName>
</protein>
<dbReference type="GO" id="GO:0005634">
    <property type="term" value="C:nucleus"/>
    <property type="evidence" value="ECO:0007669"/>
    <property type="project" value="TreeGrafter"/>
</dbReference>
<dbReference type="SUPFAM" id="SSF81514">
    <property type="entry name" value="Subunit X (non-heme 7 kDa protein) of cytochrome bc1 complex (Ubiquinol-cytochrome c reductase)"/>
    <property type="match status" value="1"/>
</dbReference>
<sequence length="188" mass="21574">MEREDYYKVLGLNRKASKEEIKEAFRKLAVKYHPDKHSQSSQAVTERATLRFKQISEAYEVLVDDRRRADYNIRSSSSSSSSFNNRYTNNTYANNSGYGYGYRYGSNRGPNTYYNPPSPSASNAFHFAFRFLTTRAFLVNLVFAGAFFGGTVILDMSRDVLWKMHNSGKSFEDALAYIDKAKAHKDEM</sequence>
<dbReference type="GO" id="GO:0005739">
    <property type="term" value="C:mitochondrion"/>
    <property type="evidence" value="ECO:0007669"/>
    <property type="project" value="GOC"/>
</dbReference>
<dbReference type="STRING" id="3775.A0A1Q3BS91"/>
<evidence type="ECO:0000256" key="1">
    <source>
        <dbReference type="SAM" id="Phobius"/>
    </source>
</evidence>
<keyword evidence="1" id="KW-0812">Transmembrane</keyword>
<dbReference type="PROSITE" id="PS50076">
    <property type="entry name" value="DNAJ_2"/>
    <property type="match status" value="1"/>
</dbReference>
<dbReference type="InterPro" id="IPR018253">
    <property type="entry name" value="DnaJ_domain_CS"/>
</dbReference>
<dbReference type="InterPro" id="IPR036656">
    <property type="entry name" value="QCR9_sf"/>
</dbReference>
<dbReference type="PROSITE" id="PS00636">
    <property type="entry name" value="DNAJ_1"/>
    <property type="match status" value="1"/>
</dbReference>
<dbReference type="PRINTS" id="PR00625">
    <property type="entry name" value="JDOMAIN"/>
</dbReference>
<dbReference type="InParanoid" id="A0A1Q3BS91"/>
<evidence type="ECO:0000313" key="3">
    <source>
        <dbReference type="EMBL" id="GAV70794.1"/>
    </source>
</evidence>
<keyword evidence="1" id="KW-0472">Membrane</keyword>
<dbReference type="EMBL" id="BDDD01000840">
    <property type="protein sequence ID" value="GAV70794.1"/>
    <property type="molecule type" value="Genomic_DNA"/>
</dbReference>
<name>A0A1Q3BS91_CEPFO</name>
<proteinExistence type="predicted"/>
<dbReference type="GO" id="GO:0045275">
    <property type="term" value="C:respiratory chain complex III"/>
    <property type="evidence" value="ECO:0007669"/>
    <property type="project" value="InterPro"/>
</dbReference>
<dbReference type="Pfam" id="PF00226">
    <property type="entry name" value="DnaJ"/>
    <property type="match status" value="1"/>
</dbReference>
<comment type="caution">
    <text evidence="3">The sequence shown here is derived from an EMBL/GenBank/DDBJ whole genome shotgun (WGS) entry which is preliminary data.</text>
</comment>
<dbReference type="GO" id="GO:0051082">
    <property type="term" value="F:unfolded protein binding"/>
    <property type="evidence" value="ECO:0007669"/>
    <property type="project" value="TreeGrafter"/>
</dbReference>
<evidence type="ECO:0000313" key="4">
    <source>
        <dbReference type="Proteomes" id="UP000187406"/>
    </source>
</evidence>
<dbReference type="AlphaFoldDB" id="A0A1Q3BS91"/>
<dbReference type="OrthoDB" id="442087at2759"/>
<accession>A0A1Q3BS91</accession>
<dbReference type="Proteomes" id="UP000187406">
    <property type="component" value="Unassembled WGS sequence"/>
</dbReference>
<dbReference type="InterPro" id="IPR001623">
    <property type="entry name" value="DnaJ_domain"/>
</dbReference>
<dbReference type="CDD" id="cd06257">
    <property type="entry name" value="DnaJ"/>
    <property type="match status" value="1"/>
</dbReference>
<dbReference type="InterPro" id="IPR036869">
    <property type="entry name" value="J_dom_sf"/>
</dbReference>
<dbReference type="PANTHER" id="PTHR43948:SF10">
    <property type="entry name" value="MRJ, ISOFORM E"/>
    <property type="match status" value="1"/>
</dbReference>
<keyword evidence="4" id="KW-1185">Reference proteome</keyword>